<comment type="caution">
    <text evidence="8">The sequence shown here is derived from an EMBL/GenBank/DDBJ whole genome shotgun (WGS) entry which is preliminary data.</text>
</comment>
<name>U7VCN5_9FUSO</name>
<feature type="transmembrane region" description="Helical" evidence="6">
    <location>
        <begin position="39"/>
        <end position="56"/>
    </location>
</feature>
<evidence type="ECO:0000313" key="9">
    <source>
        <dbReference type="Proteomes" id="UP000017081"/>
    </source>
</evidence>
<protein>
    <recommendedName>
        <fullName evidence="7">EamA domain-containing protein</fullName>
    </recommendedName>
</protein>
<accession>U7VCN5</accession>
<feature type="transmembrane region" description="Helical" evidence="6">
    <location>
        <begin position="177"/>
        <end position="196"/>
    </location>
</feature>
<evidence type="ECO:0000256" key="1">
    <source>
        <dbReference type="ARBA" id="ARBA00004651"/>
    </source>
</evidence>
<evidence type="ECO:0000256" key="3">
    <source>
        <dbReference type="ARBA" id="ARBA00022692"/>
    </source>
</evidence>
<dbReference type="Pfam" id="PF00892">
    <property type="entry name" value="EamA"/>
    <property type="match status" value="2"/>
</dbReference>
<sequence length="287" mass="32187">MKKENLSKLLLLLVAMIWGSGFPATKIILDSGIKPFEFLGIRFFITAVVMFCIMKIKKIKIEKTERNLGLIAGLILFSAFAFQTVGLVYTTSSKNAFITGANVIFVPYIVWIITKEKPKLIYILSSIMCFIGIGFLSFEKNLTINFGDFLTFICAICFALQIVVIGSRIKNKNPFTINGFQMFSAGIIGILLNIIFEGATIFTRTYDFKQILALVYIILFNTFICYSIQTYAQKEINPSQVSLILTTEIIFGALFSVLLLGDKMTFQVVIGGLLIFTSILLTEVKKR</sequence>
<evidence type="ECO:0000256" key="2">
    <source>
        <dbReference type="ARBA" id="ARBA00022475"/>
    </source>
</evidence>
<keyword evidence="2" id="KW-1003">Cell membrane</keyword>
<feature type="transmembrane region" description="Helical" evidence="6">
    <location>
        <begin position="208"/>
        <end position="229"/>
    </location>
</feature>
<dbReference type="HOGENOM" id="CLU_033863_21_3_0"/>
<dbReference type="InterPro" id="IPR037185">
    <property type="entry name" value="EmrE-like"/>
</dbReference>
<comment type="subcellular location">
    <subcellularLocation>
        <location evidence="1">Cell membrane</location>
        <topology evidence="1">Multi-pass membrane protein</topology>
    </subcellularLocation>
</comment>
<dbReference type="PANTHER" id="PTHR42920:SF5">
    <property type="entry name" value="EAMA DOMAIN-CONTAINING PROTEIN"/>
    <property type="match status" value="1"/>
</dbReference>
<proteinExistence type="predicted"/>
<dbReference type="PATRIC" id="fig|1319815.3.peg.767"/>
<dbReference type="GO" id="GO:0005886">
    <property type="term" value="C:plasma membrane"/>
    <property type="evidence" value="ECO:0007669"/>
    <property type="project" value="UniProtKB-SubCell"/>
</dbReference>
<dbReference type="eggNOG" id="COG0697">
    <property type="taxonomic scope" value="Bacteria"/>
</dbReference>
<dbReference type="InterPro" id="IPR000620">
    <property type="entry name" value="EamA_dom"/>
</dbReference>
<dbReference type="PANTHER" id="PTHR42920">
    <property type="entry name" value="OS03G0707200 PROTEIN-RELATED"/>
    <property type="match status" value="1"/>
</dbReference>
<dbReference type="SUPFAM" id="SSF103481">
    <property type="entry name" value="Multidrug resistance efflux transporter EmrE"/>
    <property type="match status" value="2"/>
</dbReference>
<dbReference type="Proteomes" id="UP000017081">
    <property type="component" value="Unassembled WGS sequence"/>
</dbReference>
<evidence type="ECO:0000259" key="7">
    <source>
        <dbReference type="Pfam" id="PF00892"/>
    </source>
</evidence>
<dbReference type="RefSeq" id="WP_023050344.1">
    <property type="nucleotide sequence ID" value="NZ_CP173062.2"/>
</dbReference>
<organism evidence="8 9">
    <name type="scientific">Cetobacterium somerae ATCC BAA-474</name>
    <dbReference type="NCBI Taxonomy" id="1319815"/>
    <lineage>
        <taxon>Bacteria</taxon>
        <taxon>Fusobacteriati</taxon>
        <taxon>Fusobacteriota</taxon>
        <taxon>Fusobacteriia</taxon>
        <taxon>Fusobacteriales</taxon>
        <taxon>Fusobacteriaceae</taxon>
        <taxon>Cetobacterium</taxon>
    </lineage>
</organism>
<feature type="domain" description="EamA" evidence="7">
    <location>
        <begin position="146"/>
        <end position="282"/>
    </location>
</feature>
<keyword evidence="3 6" id="KW-0812">Transmembrane</keyword>
<feature type="transmembrane region" description="Helical" evidence="6">
    <location>
        <begin position="266"/>
        <end position="284"/>
    </location>
</feature>
<dbReference type="STRING" id="1319815.HMPREF0202_00799"/>
<reference evidence="8 9" key="1">
    <citation type="submission" date="2013-08" db="EMBL/GenBank/DDBJ databases">
        <authorList>
            <person name="Weinstock G."/>
            <person name="Sodergren E."/>
            <person name="Wylie T."/>
            <person name="Fulton L."/>
            <person name="Fulton R."/>
            <person name="Fronick C."/>
            <person name="O'Laughlin M."/>
            <person name="Godfrey J."/>
            <person name="Miner T."/>
            <person name="Herter B."/>
            <person name="Appelbaum E."/>
            <person name="Cordes M."/>
            <person name="Lek S."/>
            <person name="Wollam A."/>
            <person name="Pepin K.H."/>
            <person name="Palsikar V.B."/>
            <person name="Mitreva M."/>
            <person name="Wilson R.K."/>
        </authorList>
    </citation>
    <scope>NUCLEOTIDE SEQUENCE [LARGE SCALE GENOMIC DNA]</scope>
    <source>
        <strain evidence="8 9">ATCC BAA-474</strain>
    </source>
</reference>
<evidence type="ECO:0000313" key="8">
    <source>
        <dbReference type="EMBL" id="ERT69290.1"/>
    </source>
</evidence>
<keyword evidence="4 6" id="KW-1133">Transmembrane helix</keyword>
<dbReference type="InterPro" id="IPR051258">
    <property type="entry name" value="Diverse_Substrate_Transporter"/>
</dbReference>
<feature type="domain" description="EamA" evidence="7">
    <location>
        <begin position="9"/>
        <end position="137"/>
    </location>
</feature>
<feature type="transmembrane region" description="Helical" evidence="6">
    <location>
        <begin position="144"/>
        <end position="165"/>
    </location>
</feature>
<evidence type="ECO:0000256" key="5">
    <source>
        <dbReference type="ARBA" id="ARBA00023136"/>
    </source>
</evidence>
<evidence type="ECO:0000256" key="4">
    <source>
        <dbReference type="ARBA" id="ARBA00022989"/>
    </source>
</evidence>
<feature type="transmembrane region" description="Helical" evidence="6">
    <location>
        <begin position="68"/>
        <end position="89"/>
    </location>
</feature>
<gene>
    <name evidence="8" type="ORF">HMPREF0202_00799</name>
</gene>
<dbReference type="AlphaFoldDB" id="U7VCN5"/>
<feature type="transmembrane region" description="Helical" evidence="6">
    <location>
        <begin position="120"/>
        <end position="138"/>
    </location>
</feature>
<feature type="transmembrane region" description="Helical" evidence="6">
    <location>
        <begin position="95"/>
        <end position="113"/>
    </location>
</feature>
<evidence type="ECO:0000256" key="6">
    <source>
        <dbReference type="SAM" id="Phobius"/>
    </source>
</evidence>
<keyword evidence="9" id="KW-1185">Reference proteome</keyword>
<dbReference type="EMBL" id="AXZF01000029">
    <property type="protein sequence ID" value="ERT69290.1"/>
    <property type="molecule type" value="Genomic_DNA"/>
</dbReference>
<feature type="transmembrane region" description="Helical" evidence="6">
    <location>
        <begin position="241"/>
        <end position="260"/>
    </location>
</feature>
<keyword evidence="5 6" id="KW-0472">Membrane</keyword>